<dbReference type="InterPro" id="IPR043129">
    <property type="entry name" value="ATPase_NBD"/>
</dbReference>
<dbReference type="InterPro" id="IPR036390">
    <property type="entry name" value="WH_DNA-bd_sf"/>
</dbReference>
<proteinExistence type="inferred from homology"/>
<reference evidence="3 4" key="1">
    <citation type="submission" date="2024-02" db="EMBL/GenBank/DDBJ databases">
        <title>Bifidobacterium honeyensis sp. nov., isolated from the comb honey.</title>
        <authorList>
            <person name="Liu W."/>
            <person name="Li Y."/>
        </authorList>
    </citation>
    <scope>NUCLEOTIDE SEQUENCE [LARGE SCALE GENOMIC DNA]</scope>
    <source>
        <strain evidence="3 4">IMAU50988</strain>
    </source>
</reference>
<dbReference type="InterPro" id="IPR049874">
    <property type="entry name" value="ROK_cs"/>
</dbReference>
<dbReference type="SUPFAM" id="SSF46785">
    <property type="entry name" value="Winged helix' DNA-binding domain"/>
    <property type="match status" value="1"/>
</dbReference>
<evidence type="ECO:0000313" key="4">
    <source>
        <dbReference type="Proteomes" id="UP001373159"/>
    </source>
</evidence>
<dbReference type="InterPro" id="IPR000600">
    <property type="entry name" value="ROK"/>
</dbReference>
<dbReference type="RefSeq" id="WP_340469767.1">
    <property type="nucleotide sequence ID" value="NZ_JBANBB010000001.1"/>
</dbReference>
<keyword evidence="4" id="KW-1185">Reference proteome</keyword>
<evidence type="ECO:0000256" key="1">
    <source>
        <dbReference type="ARBA" id="ARBA00006479"/>
    </source>
</evidence>
<feature type="region of interest" description="Disordered" evidence="2">
    <location>
        <begin position="1"/>
        <end position="29"/>
    </location>
</feature>
<gene>
    <name evidence="3" type="ORF">V8P97_05135</name>
</gene>
<dbReference type="Gene3D" id="3.30.420.40">
    <property type="match status" value="3"/>
</dbReference>
<evidence type="ECO:0000313" key="3">
    <source>
        <dbReference type="EMBL" id="MEK0306846.1"/>
    </source>
</evidence>
<dbReference type="PROSITE" id="PS01125">
    <property type="entry name" value="ROK"/>
    <property type="match status" value="1"/>
</dbReference>
<dbReference type="SUPFAM" id="SSF53067">
    <property type="entry name" value="Actin-like ATPase domain"/>
    <property type="match status" value="1"/>
</dbReference>
<comment type="similarity">
    <text evidence="1">Belongs to the ROK (NagC/XylR) family.</text>
</comment>
<dbReference type="InterPro" id="IPR036388">
    <property type="entry name" value="WH-like_DNA-bd_sf"/>
</dbReference>
<dbReference type="Pfam" id="PF00480">
    <property type="entry name" value="ROK"/>
    <property type="match status" value="1"/>
</dbReference>
<dbReference type="EMBL" id="JBANBB010000001">
    <property type="protein sequence ID" value="MEK0306846.1"/>
    <property type="molecule type" value="Genomic_DNA"/>
</dbReference>
<protein>
    <submittedName>
        <fullName evidence="3">ROK family transcriptional regulator</fullName>
    </submittedName>
</protein>
<dbReference type="Proteomes" id="UP001373159">
    <property type="component" value="Unassembled WGS sequence"/>
</dbReference>
<sequence length="384" mass="39998">MDRRTTAGPGPGRRGRAARGTGGLRSALPSDIRRRNRQTVLKSLYPDRWLSRADLAKLTGLSKVSVSDVVADLIDDGLLVEGGYKSSSRPGKPAVLVGINVKGSAVMALDLSEAGLVRGIVTDLAGHVTATEEEPISPGTLQPTVLVKLSRRLLELSPVPVLGLGVATPGTVDRGGRVLAAPNLGWTDMDLAALLHGQLGVAVTVSNDADAAVFGERCFAGGTDNMILVAIARGVGAGVLIADHIVRGSDYVAGEIGHVVVDQDGPACVCGKRGCLETLIAAPVLEKRIAERPENRDDILTQAGEVLGVALSMPVALTNIKDLTISGPSDLVGTIMLEAVENTINDRVHSRFINRVDVHPARLGRQAAALGAVACVLRHELGVL</sequence>
<dbReference type="Gene3D" id="1.10.10.10">
    <property type="entry name" value="Winged helix-like DNA-binding domain superfamily/Winged helix DNA-binding domain"/>
    <property type="match status" value="1"/>
</dbReference>
<accession>A0ABU8ZQ47</accession>
<organism evidence="3 4">
    <name type="scientific">Bifidobacterium favimelis</name>
    <dbReference type="NCBI Taxonomy" id="3122979"/>
    <lineage>
        <taxon>Bacteria</taxon>
        <taxon>Bacillati</taxon>
        <taxon>Actinomycetota</taxon>
        <taxon>Actinomycetes</taxon>
        <taxon>Bifidobacteriales</taxon>
        <taxon>Bifidobacteriaceae</taxon>
        <taxon>Bifidobacterium</taxon>
    </lineage>
</organism>
<evidence type="ECO:0000256" key="2">
    <source>
        <dbReference type="SAM" id="MobiDB-lite"/>
    </source>
</evidence>
<dbReference type="PANTHER" id="PTHR18964:SF149">
    <property type="entry name" value="BIFUNCTIONAL UDP-N-ACETYLGLUCOSAMINE 2-EPIMERASE_N-ACETYLMANNOSAMINE KINASE"/>
    <property type="match status" value="1"/>
</dbReference>
<dbReference type="PANTHER" id="PTHR18964">
    <property type="entry name" value="ROK (REPRESSOR, ORF, KINASE) FAMILY"/>
    <property type="match status" value="1"/>
</dbReference>
<comment type="caution">
    <text evidence="3">The sequence shown here is derived from an EMBL/GenBank/DDBJ whole genome shotgun (WGS) entry which is preliminary data.</text>
</comment>
<name>A0ABU8ZQ47_9BIFI</name>